<gene>
    <name evidence="12" type="ORF">M6B38_298220</name>
</gene>
<reference evidence="12" key="1">
    <citation type="journal article" date="2023" name="GigaByte">
        <title>Genome assembly of the bearded iris, Iris pallida Lam.</title>
        <authorList>
            <person name="Bruccoleri R.E."/>
            <person name="Oakeley E.J."/>
            <person name="Faust A.M.E."/>
            <person name="Altorfer M."/>
            <person name="Dessus-Babus S."/>
            <person name="Burckhardt D."/>
            <person name="Oertli M."/>
            <person name="Naumann U."/>
            <person name="Petersen F."/>
            <person name="Wong J."/>
        </authorList>
    </citation>
    <scope>NUCLEOTIDE SEQUENCE</scope>
    <source>
        <strain evidence="12">GSM-AAB239-AS_SAM_17_03QT</strain>
    </source>
</reference>
<evidence type="ECO:0000256" key="5">
    <source>
        <dbReference type="ARBA" id="ARBA00022763"/>
    </source>
</evidence>
<comment type="similarity">
    <text evidence="9">Belongs to the XPG/RAD2 endonuclease family. GEN subfamily.</text>
</comment>
<evidence type="ECO:0000256" key="3">
    <source>
        <dbReference type="ARBA" id="ARBA00022723"/>
    </source>
</evidence>
<comment type="cofactor">
    <cofactor evidence="1">
        <name>Mg(2+)</name>
        <dbReference type="ChEBI" id="CHEBI:18420"/>
    </cofactor>
</comment>
<dbReference type="GO" id="GO:0046872">
    <property type="term" value="F:metal ion binding"/>
    <property type="evidence" value="ECO:0007669"/>
    <property type="project" value="UniProtKB-KW"/>
</dbReference>
<dbReference type="PANTHER" id="PTHR11081">
    <property type="entry name" value="FLAP ENDONUCLEASE FAMILY MEMBER"/>
    <property type="match status" value="1"/>
</dbReference>
<evidence type="ECO:0000256" key="7">
    <source>
        <dbReference type="ARBA" id="ARBA00022842"/>
    </source>
</evidence>
<evidence type="ECO:0000259" key="11">
    <source>
        <dbReference type="SMART" id="SM00485"/>
    </source>
</evidence>
<dbReference type="PRINTS" id="PR00853">
    <property type="entry name" value="XPGRADSUPER"/>
</dbReference>
<evidence type="ECO:0000256" key="9">
    <source>
        <dbReference type="ARBA" id="ARBA00038112"/>
    </source>
</evidence>
<reference evidence="12" key="2">
    <citation type="submission" date="2023-04" db="EMBL/GenBank/DDBJ databases">
        <authorList>
            <person name="Bruccoleri R.E."/>
            <person name="Oakeley E.J."/>
            <person name="Faust A.-M."/>
            <person name="Dessus-Babus S."/>
            <person name="Altorfer M."/>
            <person name="Burckhardt D."/>
            <person name="Oertli M."/>
            <person name="Naumann U."/>
            <person name="Petersen F."/>
            <person name="Wong J."/>
        </authorList>
    </citation>
    <scope>NUCLEOTIDE SEQUENCE</scope>
    <source>
        <strain evidence="12">GSM-AAB239-AS_SAM_17_03QT</strain>
        <tissue evidence="12">Leaf</tissue>
    </source>
</reference>
<dbReference type="Pfam" id="PF00867">
    <property type="entry name" value="XPG_I"/>
    <property type="match status" value="1"/>
</dbReference>
<feature type="domain" description="XPG-I" evidence="10">
    <location>
        <begin position="130"/>
        <end position="200"/>
    </location>
</feature>
<evidence type="ECO:0000256" key="6">
    <source>
        <dbReference type="ARBA" id="ARBA00022801"/>
    </source>
</evidence>
<dbReference type="SUPFAM" id="SSF88723">
    <property type="entry name" value="PIN domain-like"/>
    <property type="match status" value="1"/>
</dbReference>
<dbReference type="InterPro" id="IPR006085">
    <property type="entry name" value="XPG_DNA_repair_N"/>
</dbReference>
<feature type="domain" description="XPG N-terminal" evidence="11">
    <location>
        <begin position="1"/>
        <end position="97"/>
    </location>
</feature>
<proteinExistence type="inferred from homology"/>
<dbReference type="FunFam" id="1.10.150.20:FF:000030">
    <property type="entry name" value="Flap endonuclease GEN-like 1"/>
    <property type="match status" value="1"/>
</dbReference>
<organism evidence="12 13">
    <name type="scientific">Iris pallida</name>
    <name type="common">Sweet iris</name>
    <dbReference type="NCBI Taxonomy" id="29817"/>
    <lineage>
        <taxon>Eukaryota</taxon>
        <taxon>Viridiplantae</taxon>
        <taxon>Streptophyta</taxon>
        <taxon>Embryophyta</taxon>
        <taxon>Tracheophyta</taxon>
        <taxon>Spermatophyta</taxon>
        <taxon>Magnoliopsida</taxon>
        <taxon>Liliopsida</taxon>
        <taxon>Asparagales</taxon>
        <taxon>Iridaceae</taxon>
        <taxon>Iridoideae</taxon>
        <taxon>Irideae</taxon>
        <taxon>Iris</taxon>
    </lineage>
</organism>
<evidence type="ECO:0000259" key="10">
    <source>
        <dbReference type="SMART" id="SM00484"/>
    </source>
</evidence>
<dbReference type="Gene3D" id="3.40.50.1010">
    <property type="entry name" value="5'-nuclease"/>
    <property type="match status" value="1"/>
</dbReference>
<evidence type="ECO:0000256" key="8">
    <source>
        <dbReference type="ARBA" id="ARBA00023204"/>
    </source>
</evidence>
<dbReference type="InterPro" id="IPR036279">
    <property type="entry name" value="5-3_exonuclease_C_sf"/>
</dbReference>
<keyword evidence="13" id="KW-1185">Reference proteome</keyword>
<evidence type="ECO:0000313" key="13">
    <source>
        <dbReference type="Proteomes" id="UP001140949"/>
    </source>
</evidence>
<evidence type="ECO:0000256" key="2">
    <source>
        <dbReference type="ARBA" id="ARBA00022722"/>
    </source>
</evidence>
<dbReference type="CDD" id="cd09869">
    <property type="entry name" value="PIN_GEN1"/>
    <property type="match status" value="1"/>
</dbReference>
<keyword evidence="3" id="KW-0479">Metal-binding</keyword>
<keyword evidence="2" id="KW-0540">Nuclease</keyword>
<dbReference type="SMART" id="SM00484">
    <property type="entry name" value="XPGI"/>
    <property type="match status" value="1"/>
</dbReference>
<evidence type="ECO:0000256" key="1">
    <source>
        <dbReference type="ARBA" id="ARBA00001946"/>
    </source>
</evidence>
<keyword evidence="8" id="KW-0234">DNA repair</keyword>
<dbReference type="InterPro" id="IPR006086">
    <property type="entry name" value="XPG-I_dom"/>
</dbReference>
<dbReference type="Pfam" id="PF25386">
    <property type="entry name" value="Chromo_SEND1"/>
    <property type="match status" value="1"/>
</dbReference>
<dbReference type="GO" id="GO:0003677">
    <property type="term" value="F:DNA binding"/>
    <property type="evidence" value="ECO:0007669"/>
    <property type="project" value="InterPro"/>
</dbReference>
<keyword evidence="4 12" id="KW-0255">Endonuclease</keyword>
<dbReference type="InterPro" id="IPR006084">
    <property type="entry name" value="XPG/Rad2"/>
</dbReference>
<dbReference type="Gene3D" id="1.10.150.20">
    <property type="entry name" value="5' to 3' exonuclease, C-terminal subdomain"/>
    <property type="match status" value="1"/>
</dbReference>
<dbReference type="GO" id="GO:0017108">
    <property type="term" value="F:5'-flap endonuclease activity"/>
    <property type="evidence" value="ECO:0007669"/>
    <property type="project" value="TreeGrafter"/>
</dbReference>
<keyword evidence="5" id="KW-0227">DNA damage</keyword>
<dbReference type="Proteomes" id="UP001140949">
    <property type="component" value="Unassembled WGS sequence"/>
</dbReference>
<dbReference type="InterPro" id="IPR008918">
    <property type="entry name" value="HhH2"/>
</dbReference>
<evidence type="ECO:0000313" key="12">
    <source>
        <dbReference type="EMBL" id="KAJ6842715.1"/>
    </source>
</evidence>
<name>A0AAX6HR08_IRIPA</name>
<keyword evidence="7" id="KW-0460">Magnesium</keyword>
<accession>A0AAX6HR08</accession>
<dbReference type="SUPFAM" id="SSF47807">
    <property type="entry name" value="5' to 3' exonuclease, C-terminal subdomain"/>
    <property type="match status" value="1"/>
</dbReference>
<dbReference type="SMART" id="SM00279">
    <property type="entry name" value="HhH2"/>
    <property type="match status" value="1"/>
</dbReference>
<dbReference type="SMART" id="SM00485">
    <property type="entry name" value="XPGN"/>
    <property type="match status" value="1"/>
</dbReference>
<comment type="caution">
    <text evidence="12">The sequence shown here is derived from an EMBL/GenBank/DDBJ whole genome shotgun (WGS) entry which is preliminary data.</text>
</comment>
<dbReference type="EMBL" id="JANAVB010007399">
    <property type="protein sequence ID" value="KAJ6842715.1"/>
    <property type="molecule type" value="Genomic_DNA"/>
</dbReference>
<sequence>MGVKNLWDILESCKQTLPLHHLQNKRLCVDLSCWLIQLQNASKSRASPKEKVHLMSLFHRVRALIALNCSLIFVTDGSIPSIKLSTYRRRLGLVSEVTQEDTNLRHVPSLRRNTGSEFSCMIKEAKVLGLALGIPCLDGQEEAEAQCALLNSANLCDGCFSSDSDIFLFGARTVYREIVLGEPGYVICYEMADIERKLGFGRSSLIALALLLGSDYSQGVHGFGPETACRVVKSIGDDSVLHKAVSEGLALRRKSKGTKKTGKDPCCDENKENDLCYTQHISEKGQQNSTSSDQFLQVIDAYLKPKCHSPDSEAVQRVCSQHPFVRTRLQEICTQFFGWNPDKTDEYILPKIAERNLRRFSNLRTVSSELGVKIPLDKMSVPCPVSAIVKQRKVQGRDYFKVSWREMEGLLTCSVPADLMESACPEKIAEFMEKKCEAKKKQCRKPRPRKSTKGGTSEIDLQLQGLMLSIESHSSAPYATECRQDSTGPVHNIRSDMVIDLSSPSPPISARKVSKCRENVDRVADIIDICDSESETSPEHERKARELRLFLDSIRRELY</sequence>
<dbReference type="PANTHER" id="PTHR11081:SF54">
    <property type="entry name" value="SINGLE-STRAND DNA ENDONUCLEASE 1"/>
    <property type="match status" value="1"/>
</dbReference>
<dbReference type="Pfam" id="PF00752">
    <property type="entry name" value="XPG_N"/>
    <property type="match status" value="1"/>
</dbReference>
<keyword evidence="6" id="KW-0378">Hydrolase</keyword>
<protein>
    <submittedName>
        <fullName evidence="12">Flap endonuclease GEN-like 2</fullName>
    </submittedName>
</protein>
<dbReference type="AlphaFoldDB" id="A0AAX6HR08"/>
<dbReference type="InterPro" id="IPR057340">
    <property type="entry name" value="Chromo_SEND1"/>
</dbReference>
<dbReference type="GO" id="GO:0006281">
    <property type="term" value="P:DNA repair"/>
    <property type="evidence" value="ECO:0007669"/>
    <property type="project" value="UniProtKB-KW"/>
</dbReference>
<evidence type="ECO:0000256" key="4">
    <source>
        <dbReference type="ARBA" id="ARBA00022759"/>
    </source>
</evidence>
<dbReference type="InterPro" id="IPR029060">
    <property type="entry name" value="PIN-like_dom_sf"/>
</dbReference>